<accession>A0A0F6MNE1</accession>
<dbReference type="RefSeq" id="WP_002692338.1">
    <property type="nucleotide sequence ID" value="NZ_CM001797.1"/>
</dbReference>
<evidence type="ECO:0000256" key="1">
    <source>
        <dbReference type="SAM" id="Phobius"/>
    </source>
</evidence>
<dbReference type="EMBL" id="AGDY01000008">
    <property type="protein sequence ID" value="EMB20876.1"/>
    <property type="molecule type" value="Genomic_DNA"/>
</dbReference>
<organism evidence="2">
    <name type="scientific">Treponema denticola OTK</name>
    <dbReference type="NCBI Taxonomy" id="999434"/>
    <lineage>
        <taxon>Bacteria</taxon>
        <taxon>Pseudomonadati</taxon>
        <taxon>Spirochaetota</taxon>
        <taxon>Spirochaetia</taxon>
        <taxon>Spirochaetales</taxon>
        <taxon>Treponemataceae</taxon>
        <taxon>Treponema</taxon>
    </lineage>
</organism>
<comment type="caution">
    <text evidence="2">The sequence shown here is derived from an EMBL/GenBank/DDBJ whole genome shotgun (WGS) entry which is preliminary data.</text>
</comment>
<proteinExistence type="predicted"/>
<evidence type="ECO:0000313" key="2">
    <source>
        <dbReference type="EMBL" id="EMB20876.1"/>
    </source>
</evidence>
<evidence type="ECO:0008006" key="3">
    <source>
        <dbReference type="Google" id="ProtNLM"/>
    </source>
</evidence>
<name>A0A0F6MNE1_TREDN</name>
<dbReference type="PATRIC" id="fig|999434.4.peg.1562"/>
<keyword evidence="1" id="KW-0812">Transmembrane</keyword>
<reference evidence="2" key="1">
    <citation type="submission" date="2012-01" db="EMBL/GenBank/DDBJ databases">
        <title>The Genome Sequence of Treponema denticola OTK.</title>
        <authorList>
            <consortium name="The Broad Institute Genome Sequencing Platform"/>
            <person name="Earl A."/>
            <person name="Ward D."/>
            <person name="Feldgarden M."/>
            <person name="Gevers D."/>
            <person name="Blanton J.M."/>
            <person name="Fenno C.J."/>
            <person name="Baranova O.V."/>
            <person name="Mathney J."/>
            <person name="Dewhirst F.E."/>
            <person name="Izard J."/>
            <person name="Young S.K."/>
            <person name="Zeng Q."/>
            <person name="Gargeya S."/>
            <person name="Fitzgerald M."/>
            <person name="Haas B."/>
            <person name="Abouelleil A."/>
            <person name="Alvarado L."/>
            <person name="Arachchi H.M."/>
            <person name="Berlin A."/>
            <person name="Chapman S.B."/>
            <person name="Gearin G."/>
            <person name="Goldberg J."/>
            <person name="Griggs A."/>
            <person name="Gujja S."/>
            <person name="Hansen M."/>
            <person name="Heiman D."/>
            <person name="Howarth C."/>
            <person name="Larimer J."/>
            <person name="Lui A."/>
            <person name="MacDonald P.J.P."/>
            <person name="McCowen C."/>
            <person name="Montmayeur A."/>
            <person name="Murphy C."/>
            <person name="Neiman D."/>
            <person name="Pearson M."/>
            <person name="Priest M."/>
            <person name="Roberts A."/>
            <person name="Saif S."/>
            <person name="Shea T."/>
            <person name="Sisk P."/>
            <person name="Stolte C."/>
            <person name="Sykes S."/>
            <person name="Wortman J."/>
            <person name="Nusbaum C."/>
            <person name="Birren B."/>
        </authorList>
    </citation>
    <scope>NUCLEOTIDE SEQUENCE [LARGE SCALE GENOMIC DNA]</scope>
    <source>
        <strain evidence="2">OTK</strain>
    </source>
</reference>
<feature type="transmembrane region" description="Helical" evidence="1">
    <location>
        <begin position="20"/>
        <end position="42"/>
    </location>
</feature>
<gene>
    <name evidence="2" type="ORF">HMPREF9723_01507</name>
</gene>
<dbReference type="AlphaFoldDB" id="A0A0F6MNE1"/>
<keyword evidence="1" id="KW-0472">Membrane</keyword>
<keyword evidence="1" id="KW-1133">Transmembrane helix</keyword>
<protein>
    <recommendedName>
        <fullName evidence="3">Methyl-accepting chemotaxis protein</fullName>
    </recommendedName>
</protein>
<dbReference type="Proteomes" id="UP000011701">
    <property type="component" value="Chromosome"/>
</dbReference>
<sequence length="156" mass="17358">MVNLKNHRSEAGFSILNKLVIFFGILVLIAGFTMGGATLYIAKAPIHELTGSIQTLKNAMRILWVLMVVMSILITIVLSLTIVRPIKREKELSYLSTHFNSTILKIGDSVQLFDTNIAMMQQMGNELVSNITETASTINRIQTLARTESVTETMEN</sequence>
<feature type="transmembrane region" description="Helical" evidence="1">
    <location>
        <begin position="62"/>
        <end position="83"/>
    </location>
</feature>
<dbReference type="HOGENOM" id="CLU_1685790_0_0_12"/>